<evidence type="ECO:0000313" key="2">
    <source>
        <dbReference type="EMBL" id="KZS21593.1"/>
    </source>
</evidence>
<gene>
    <name evidence="2" type="ORF">APZ42_011573</name>
</gene>
<keyword evidence="3" id="KW-1185">Reference proteome</keyword>
<proteinExistence type="predicted"/>
<feature type="region of interest" description="Disordered" evidence="1">
    <location>
        <begin position="1"/>
        <end position="20"/>
    </location>
</feature>
<dbReference type="AlphaFoldDB" id="A0A162SSM2"/>
<evidence type="ECO:0000256" key="1">
    <source>
        <dbReference type="SAM" id="MobiDB-lite"/>
    </source>
</evidence>
<organism evidence="2 3">
    <name type="scientific">Daphnia magna</name>
    <dbReference type="NCBI Taxonomy" id="35525"/>
    <lineage>
        <taxon>Eukaryota</taxon>
        <taxon>Metazoa</taxon>
        <taxon>Ecdysozoa</taxon>
        <taxon>Arthropoda</taxon>
        <taxon>Crustacea</taxon>
        <taxon>Branchiopoda</taxon>
        <taxon>Diplostraca</taxon>
        <taxon>Cladocera</taxon>
        <taxon>Anomopoda</taxon>
        <taxon>Daphniidae</taxon>
        <taxon>Daphnia</taxon>
    </lineage>
</organism>
<accession>A0A162SSM2</accession>
<dbReference type="Proteomes" id="UP000076858">
    <property type="component" value="Unassembled WGS sequence"/>
</dbReference>
<name>A0A162SSM2_9CRUS</name>
<evidence type="ECO:0000313" key="3">
    <source>
        <dbReference type="Proteomes" id="UP000076858"/>
    </source>
</evidence>
<protein>
    <submittedName>
        <fullName evidence="2">Uncharacterized protein</fullName>
    </submittedName>
</protein>
<reference evidence="2 3" key="1">
    <citation type="submission" date="2016-03" db="EMBL/GenBank/DDBJ databases">
        <title>EvidentialGene: Evidence-directed Construction of Genes on Genomes.</title>
        <authorList>
            <person name="Gilbert D.G."/>
            <person name="Choi J.-H."/>
            <person name="Mockaitis K."/>
            <person name="Colbourne J."/>
            <person name="Pfrender M."/>
        </authorList>
    </citation>
    <scope>NUCLEOTIDE SEQUENCE [LARGE SCALE GENOMIC DNA]</scope>
    <source>
        <strain evidence="2 3">Xinb3</strain>
        <tissue evidence="2">Complete organism</tissue>
    </source>
</reference>
<dbReference type="EMBL" id="LRGB01000024">
    <property type="protein sequence ID" value="KZS21593.1"/>
    <property type="molecule type" value="Genomic_DNA"/>
</dbReference>
<sequence>MSEEEGAMWTGNSWKRRRRRDAMKDVRQLFGLTHAHQYLKSYNQMRRHLRLTIGYLIKKNTRFRPYRRSIIHLLQRCRIT</sequence>
<comment type="caution">
    <text evidence="2">The sequence shown here is derived from an EMBL/GenBank/DDBJ whole genome shotgun (WGS) entry which is preliminary data.</text>
</comment>